<dbReference type="Proteomes" id="UP000664303">
    <property type="component" value="Unassembled WGS sequence"/>
</dbReference>
<dbReference type="SUPFAM" id="SSF56634">
    <property type="entry name" value="Heme-dependent catalase-like"/>
    <property type="match status" value="1"/>
</dbReference>
<feature type="chain" id="PRO_5037506927" evidence="1">
    <location>
        <begin position="18"/>
        <end position="350"/>
    </location>
</feature>
<dbReference type="InterPro" id="IPR020835">
    <property type="entry name" value="Catalase_sf"/>
</dbReference>
<keyword evidence="1" id="KW-0732">Signal</keyword>
<dbReference type="CDD" id="cd08152">
    <property type="entry name" value="y4iL_like"/>
    <property type="match status" value="1"/>
</dbReference>
<evidence type="ECO:0000313" key="2">
    <source>
        <dbReference type="EMBL" id="MBN7795975.1"/>
    </source>
</evidence>
<gene>
    <name evidence="2" type="ORF">JYP50_05215</name>
</gene>
<dbReference type="Gene3D" id="2.40.180.10">
    <property type="entry name" value="Catalase core domain"/>
    <property type="match status" value="1"/>
</dbReference>
<name>A0A939IL03_9GAMM</name>
<evidence type="ECO:0000313" key="3">
    <source>
        <dbReference type="Proteomes" id="UP000664303"/>
    </source>
</evidence>
<sequence length="350" mass="38679">MRRVCALPLLLCLLLLAGCDRREPLAPGQERPDTREAAITGQMVEAIEAISLARDPGGTLHRFNQVKGLACLEATFSVPPDLPPQRARGLFARPGDYPATLRLARASEWDDRDKDFHGLSLKVRGVAGDPLWGRPGEQDFLLNSHPALFAANPGDFLDFIRATRDGAIWRYLANPSHWYSLPILLRGRQVIDNPLAITYWSTTPYRFGDEGTAVKYSVRPCDGVQFAAGARDQADFLADAVAQTLADGPACLRFMVQFQGDPRAMPVENASVTWPEEASPFLPVAELRIPPQDFRAPARRSACEAMAFNPWQSLPEHRPLGGINRVRKAVYAELARFRAATNARRGKGEN</sequence>
<proteinExistence type="predicted"/>
<protein>
    <submittedName>
        <fullName evidence="2">Catalase family protein</fullName>
    </submittedName>
</protein>
<comment type="caution">
    <text evidence="2">The sequence shown here is derived from an EMBL/GenBank/DDBJ whole genome shotgun (WGS) entry which is preliminary data.</text>
</comment>
<keyword evidence="3" id="KW-1185">Reference proteome</keyword>
<dbReference type="PROSITE" id="PS51257">
    <property type="entry name" value="PROKAR_LIPOPROTEIN"/>
    <property type="match status" value="1"/>
</dbReference>
<dbReference type="GO" id="GO:0020037">
    <property type="term" value="F:heme binding"/>
    <property type="evidence" value="ECO:0007669"/>
    <property type="project" value="InterPro"/>
</dbReference>
<dbReference type="RefSeq" id="WP_206559427.1">
    <property type="nucleotide sequence ID" value="NZ_JAFKCZ010000004.1"/>
</dbReference>
<accession>A0A939IL03</accession>
<reference evidence="2" key="1">
    <citation type="submission" date="2021-02" db="EMBL/GenBank/DDBJ databases">
        <title>PHA producing bacteria isolated from coastal sediment in Guangdong, Shenzhen.</title>
        <authorList>
            <person name="Zheng W."/>
            <person name="Yu S."/>
            <person name="Huang Y."/>
        </authorList>
    </citation>
    <scope>NUCLEOTIDE SEQUENCE</scope>
    <source>
        <strain evidence="2">TN14-10</strain>
    </source>
</reference>
<evidence type="ECO:0000256" key="1">
    <source>
        <dbReference type="SAM" id="SignalP"/>
    </source>
</evidence>
<dbReference type="EMBL" id="JAFKCZ010000004">
    <property type="protein sequence ID" value="MBN7795975.1"/>
    <property type="molecule type" value="Genomic_DNA"/>
</dbReference>
<dbReference type="AlphaFoldDB" id="A0A939IL03"/>
<feature type="signal peptide" evidence="1">
    <location>
        <begin position="1"/>
        <end position="17"/>
    </location>
</feature>
<organism evidence="2 3">
    <name type="scientific">Parahaliea mediterranea</name>
    <dbReference type="NCBI Taxonomy" id="651086"/>
    <lineage>
        <taxon>Bacteria</taxon>
        <taxon>Pseudomonadati</taxon>
        <taxon>Pseudomonadota</taxon>
        <taxon>Gammaproteobacteria</taxon>
        <taxon>Cellvibrionales</taxon>
        <taxon>Halieaceae</taxon>
        <taxon>Parahaliea</taxon>
    </lineage>
</organism>